<proteinExistence type="predicted"/>
<dbReference type="RefSeq" id="WP_011314825.1">
    <property type="nucleotide sequence ID" value="NC_007406.1"/>
</dbReference>
<dbReference type="KEGG" id="nwi:Nwi_1558"/>
<protein>
    <submittedName>
        <fullName evidence="1">Uncharacterized protein</fullName>
    </submittedName>
</protein>
<dbReference type="AlphaFoldDB" id="Q3SSC2"/>
<organism evidence="1 2">
    <name type="scientific">Nitrobacter winogradskyi (strain ATCC 25391 / DSM 10237 / CIP 104748 / NCIMB 11846 / Nb-255)</name>
    <dbReference type="NCBI Taxonomy" id="323098"/>
    <lineage>
        <taxon>Bacteria</taxon>
        <taxon>Pseudomonadati</taxon>
        <taxon>Pseudomonadota</taxon>
        <taxon>Alphaproteobacteria</taxon>
        <taxon>Hyphomicrobiales</taxon>
        <taxon>Nitrobacteraceae</taxon>
        <taxon>Nitrobacter</taxon>
    </lineage>
</organism>
<dbReference type="Proteomes" id="UP000002531">
    <property type="component" value="Chromosome"/>
</dbReference>
<sequence>MSDDERKWPYGLATDHIDRLHDLDLHPPEVFSDAAQIFESGGILRFVFRASRPELGDPYSDPTVPVARVAISRRYFTAALQDALAKLPPG</sequence>
<accession>Q3SSC2</accession>
<reference evidence="1 2" key="1">
    <citation type="journal article" date="2006" name="Appl. Environ. Microbiol.">
        <title>Genome sequence of the chemolithoautotrophic nitrite-oxidizing bacterium Nitrobacter winogradskyi Nb-255.</title>
        <authorList>
            <person name="Starkenburg S.R."/>
            <person name="Chain P.S."/>
            <person name="Sayavedra-Soto L.A."/>
            <person name="Hauser L."/>
            <person name="Land M.L."/>
            <person name="Larimer F.W."/>
            <person name="Malfatti S.A."/>
            <person name="Klotz M.G."/>
            <person name="Bottomley P.J."/>
            <person name="Arp D.J."/>
            <person name="Hickey W.J."/>
        </authorList>
    </citation>
    <scope>NUCLEOTIDE SEQUENCE [LARGE SCALE GENOMIC DNA]</scope>
    <source>
        <strain evidence="2">ATCC 25391 / DSM 10237 / CIP 104748 / NCIMB 11846 / Nb-255</strain>
    </source>
</reference>
<keyword evidence="2" id="KW-1185">Reference proteome</keyword>
<name>Q3SSC2_NITWN</name>
<evidence type="ECO:0000313" key="1">
    <source>
        <dbReference type="EMBL" id="ABA04819.1"/>
    </source>
</evidence>
<evidence type="ECO:0000313" key="2">
    <source>
        <dbReference type="Proteomes" id="UP000002531"/>
    </source>
</evidence>
<gene>
    <name evidence="1" type="ordered locus">Nwi_1558</name>
</gene>
<dbReference type="HOGENOM" id="CLU_2437840_0_0_5"/>
<dbReference type="EMBL" id="CP000115">
    <property type="protein sequence ID" value="ABA04819.1"/>
    <property type="molecule type" value="Genomic_DNA"/>
</dbReference>